<dbReference type="Gene3D" id="3.30.70.270">
    <property type="match status" value="1"/>
</dbReference>
<evidence type="ECO:0000256" key="1">
    <source>
        <dbReference type="SAM" id="Phobius"/>
    </source>
</evidence>
<feature type="transmembrane region" description="Helical" evidence="1">
    <location>
        <begin position="145"/>
        <end position="163"/>
    </location>
</feature>
<feature type="domain" description="PAS" evidence="2">
    <location>
        <begin position="209"/>
        <end position="262"/>
    </location>
</feature>
<evidence type="ECO:0000259" key="3">
    <source>
        <dbReference type="PROSITE" id="PS50883"/>
    </source>
</evidence>
<dbReference type="InterPro" id="IPR043128">
    <property type="entry name" value="Rev_trsase/Diguanyl_cyclase"/>
</dbReference>
<dbReference type="SMART" id="SM00267">
    <property type="entry name" value="GGDEF"/>
    <property type="match status" value="1"/>
</dbReference>
<sequence>MSIPSAERVLWPVEKGPWPRIALALLLAVPLLAWTQAVGMAPPTQWMQPLHATTSLLATTVAFAIAILAWLIRILYRDGISLPLVWAFCAMAVLELAWTLTAADDTAAGKMQHSPFANSGAVVGMALVLGMAWSHRSDAWTRPALASAGLVLLASAGFMLVGSGSDSSAVLGGGYKLAAYALILCGLCRGQQRKWHQRSDPVRQEAGAHDRHYRTIINSAPDVILLADAEGMIRACNNRCEQLFGYERAELIGKPVEVLLPERYRERHVGHRTRFDPTVHGHAMMGGREILGRHRDGSEIPLGISLSPLSGDDSGRVIAFIRDIRERVNMRQALMDQARRDALTELPNRMHFTAQLAQTIASTGDGLRVGVILVGLDNFKSINESRGHPYGDQLLVLVARALGGLVPGGGVLARMGGDEFAILLPELEDAQPALDVCTDVLEVLRRPFELDGHSTPSGASMGIALYPDDADDHDGLLRRADIALFQAKSEGRGCVRRFDRGLEVRIADRFGLQSLLLEALAEDQFRLHYQPQVSLTDGHICGFEALLRWTHPVRGPIDPGQFVPVAEASGLIVPIGNWVLDEACRQIGELHRRGIARPIAVNLSAHQLHQSDLVQRVSAALQSNAIPAQLLELELTESAVMRDPHRVTQTLQRLSELGVRLALDDFGTGYSSLAYLKDFPLHKLKVDRSFIVDLEGTGNGVAIVKGVIGLAHSLGLTVLAEGVETERQRIILQQAGCDEFQGWLFSRALPEDALWPLLSGEGARECVSQ</sequence>
<keyword evidence="1" id="KW-0472">Membrane</keyword>
<evidence type="ECO:0000259" key="4">
    <source>
        <dbReference type="PROSITE" id="PS50887"/>
    </source>
</evidence>
<dbReference type="CDD" id="cd01949">
    <property type="entry name" value="GGDEF"/>
    <property type="match status" value="1"/>
</dbReference>
<dbReference type="PROSITE" id="PS50887">
    <property type="entry name" value="GGDEF"/>
    <property type="match status" value="1"/>
</dbReference>
<dbReference type="CDD" id="cd00130">
    <property type="entry name" value="PAS"/>
    <property type="match status" value="1"/>
</dbReference>
<feature type="domain" description="EAL" evidence="3">
    <location>
        <begin position="509"/>
        <end position="762"/>
    </location>
</feature>
<feature type="transmembrane region" description="Helical" evidence="1">
    <location>
        <begin position="84"/>
        <end position="103"/>
    </location>
</feature>
<dbReference type="Pfam" id="PF00563">
    <property type="entry name" value="EAL"/>
    <property type="match status" value="1"/>
</dbReference>
<dbReference type="Pfam" id="PF00990">
    <property type="entry name" value="GGDEF"/>
    <property type="match status" value="1"/>
</dbReference>
<evidence type="ECO:0000259" key="2">
    <source>
        <dbReference type="PROSITE" id="PS50112"/>
    </source>
</evidence>
<dbReference type="RefSeq" id="WP_158636331.1">
    <property type="nucleotide sequence ID" value="NZ_VLKP01000009.1"/>
</dbReference>
<dbReference type="InterPro" id="IPR035919">
    <property type="entry name" value="EAL_sf"/>
</dbReference>
<feature type="domain" description="GGDEF" evidence="4">
    <location>
        <begin position="367"/>
        <end position="500"/>
    </location>
</feature>
<dbReference type="PROSITE" id="PS50112">
    <property type="entry name" value="PAS"/>
    <property type="match status" value="1"/>
</dbReference>
<keyword evidence="1" id="KW-1133">Transmembrane helix</keyword>
<feature type="transmembrane region" description="Helical" evidence="1">
    <location>
        <begin position="53"/>
        <end position="72"/>
    </location>
</feature>
<dbReference type="Proteomes" id="UP000316471">
    <property type="component" value="Unassembled WGS sequence"/>
</dbReference>
<dbReference type="AlphaFoldDB" id="A0A562LN99"/>
<comment type="caution">
    <text evidence="5">The sequence shown here is derived from an EMBL/GenBank/DDBJ whole genome shotgun (WGS) entry which is preliminary data.</text>
</comment>
<dbReference type="NCBIfam" id="TIGR00254">
    <property type="entry name" value="GGDEF"/>
    <property type="match status" value="1"/>
</dbReference>
<dbReference type="SMART" id="SM00052">
    <property type="entry name" value="EAL"/>
    <property type="match status" value="1"/>
</dbReference>
<keyword evidence="6" id="KW-1185">Reference proteome</keyword>
<dbReference type="GO" id="GO:0006355">
    <property type="term" value="P:regulation of DNA-templated transcription"/>
    <property type="evidence" value="ECO:0007669"/>
    <property type="project" value="InterPro"/>
</dbReference>
<name>A0A562LN99_9GAMM</name>
<reference evidence="5 6" key="1">
    <citation type="journal article" date="2015" name="Stand. Genomic Sci.">
        <title>Genomic Encyclopedia of Bacterial and Archaeal Type Strains, Phase III: the genomes of soil and plant-associated and newly described type strains.</title>
        <authorList>
            <person name="Whitman W.B."/>
            <person name="Woyke T."/>
            <person name="Klenk H.P."/>
            <person name="Zhou Y."/>
            <person name="Lilburn T.G."/>
            <person name="Beck B.J."/>
            <person name="De Vos P."/>
            <person name="Vandamme P."/>
            <person name="Eisen J.A."/>
            <person name="Garrity G."/>
            <person name="Hugenholtz P."/>
            <person name="Kyrpides N.C."/>
        </authorList>
    </citation>
    <scope>NUCLEOTIDE SEQUENCE [LARGE SCALE GENOMIC DNA]</scope>
    <source>
        <strain evidence="5 6">CGMCC 1.10136</strain>
    </source>
</reference>
<organism evidence="5 6">
    <name type="scientific">Aerolutibacter ruishenii</name>
    <dbReference type="NCBI Taxonomy" id="686800"/>
    <lineage>
        <taxon>Bacteria</taxon>
        <taxon>Pseudomonadati</taxon>
        <taxon>Pseudomonadota</taxon>
        <taxon>Gammaproteobacteria</taxon>
        <taxon>Lysobacterales</taxon>
        <taxon>Lysobacteraceae</taxon>
        <taxon>Aerolutibacter</taxon>
    </lineage>
</organism>
<protein>
    <submittedName>
        <fullName evidence="5">PAS domain S-box-containing protein/diguanylate cyclase (GGDEF)-like protein</fullName>
    </submittedName>
</protein>
<dbReference type="OrthoDB" id="9804951at2"/>
<dbReference type="Gene3D" id="3.30.450.20">
    <property type="entry name" value="PAS domain"/>
    <property type="match status" value="1"/>
</dbReference>
<dbReference type="InterPro" id="IPR029787">
    <property type="entry name" value="Nucleotide_cyclase"/>
</dbReference>
<dbReference type="CDD" id="cd01948">
    <property type="entry name" value="EAL"/>
    <property type="match status" value="1"/>
</dbReference>
<dbReference type="InterPro" id="IPR000160">
    <property type="entry name" value="GGDEF_dom"/>
</dbReference>
<keyword evidence="1" id="KW-0812">Transmembrane</keyword>
<dbReference type="Pfam" id="PF00989">
    <property type="entry name" value="PAS"/>
    <property type="match status" value="1"/>
</dbReference>
<proteinExistence type="predicted"/>
<feature type="transmembrane region" description="Helical" evidence="1">
    <location>
        <begin position="115"/>
        <end position="133"/>
    </location>
</feature>
<dbReference type="NCBIfam" id="TIGR00229">
    <property type="entry name" value="sensory_box"/>
    <property type="match status" value="1"/>
</dbReference>
<gene>
    <name evidence="5" type="ORF">IP93_02213</name>
</gene>
<evidence type="ECO:0000313" key="5">
    <source>
        <dbReference type="EMBL" id="TWI09056.1"/>
    </source>
</evidence>
<evidence type="ECO:0000313" key="6">
    <source>
        <dbReference type="Proteomes" id="UP000316471"/>
    </source>
</evidence>
<dbReference type="InterPro" id="IPR001633">
    <property type="entry name" value="EAL_dom"/>
</dbReference>
<dbReference type="PANTHER" id="PTHR44757:SF2">
    <property type="entry name" value="BIOFILM ARCHITECTURE MAINTENANCE PROTEIN MBAA"/>
    <property type="match status" value="1"/>
</dbReference>
<dbReference type="SMART" id="SM00091">
    <property type="entry name" value="PAS"/>
    <property type="match status" value="1"/>
</dbReference>
<dbReference type="InterPro" id="IPR035965">
    <property type="entry name" value="PAS-like_dom_sf"/>
</dbReference>
<dbReference type="InterPro" id="IPR000014">
    <property type="entry name" value="PAS"/>
</dbReference>
<dbReference type="EMBL" id="VLKP01000009">
    <property type="protein sequence ID" value="TWI09056.1"/>
    <property type="molecule type" value="Genomic_DNA"/>
</dbReference>
<dbReference type="PROSITE" id="PS50883">
    <property type="entry name" value="EAL"/>
    <property type="match status" value="1"/>
</dbReference>
<dbReference type="PANTHER" id="PTHR44757">
    <property type="entry name" value="DIGUANYLATE CYCLASE DGCP"/>
    <property type="match status" value="1"/>
</dbReference>
<dbReference type="InterPro" id="IPR052155">
    <property type="entry name" value="Biofilm_reg_signaling"/>
</dbReference>
<accession>A0A562LN99</accession>
<dbReference type="SUPFAM" id="SSF141868">
    <property type="entry name" value="EAL domain-like"/>
    <property type="match status" value="1"/>
</dbReference>
<dbReference type="SUPFAM" id="SSF55073">
    <property type="entry name" value="Nucleotide cyclase"/>
    <property type="match status" value="1"/>
</dbReference>
<dbReference type="Gene3D" id="3.20.20.450">
    <property type="entry name" value="EAL domain"/>
    <property type="match status" value="1"/>
</dbReference>
<dbReference type="SUPFAM" id="SSF55785">
    <property type="entry name" value="PYP-like sensor domain (PAS domain)"/>
    <property type="match status" value="1"/>
</dbReference>
<dbReference type="InterPro" id="IPR013767">
    <property type="entry name" value="PAS_fold"/>
</dbReference>